<keyword evidence="1" id="KW-1133">Transmembrane helix</keyword>
<dbReference type="AlphaFoldDB" id="A0AAN9T064"/>
<sequence length="94" mass="10867">MYLRILIHSSKLIYIACARWPLNYPIIGLIYRLIMTAFDFIPVPGALIPFSTLIPYSLFKDLERNFEVSFSTMLVISFSDIGHTVFINCHESIH</sequence>
<keyword evidence="1" id="KW-0812">Transmembrane</keyword>
<comment type="caution">
    <text evidence="2">The sequence shown here is derived from an EMBL/GenBank/DDBJ whole genome shotgun (WGS) entry which is preliminary data.</text>
</comment>
<protein>
    <submittedName>
        <fullName evidence="2">Uncharacterized protein</fullName>
    </submittedName>
</protein>
<evidence type="ECO:0000256" key="1">
    <source>
        <dbReference type="SAM" id="Phobius"/>
    </source>
</evidence>
<keyword evidence="1" id="KW-0472">Membrane</keyword>
<dbReference type="EMBL" id="JAYMYS010000001">
    <property type="protein sequence ID" value="KAK7410424.1"/>
    <property type="molecule type" value="Genomic_DNA"/>
</dbReference>
<accession>A0AAN9T064</accession>
<organism evidence="2 3">
    <name type="scientific">Psophocarpus tetragonolobus</name>
    <name type="common">Winged bean</name>
    <name type="synonym">Dolichos tetragonolobus</name>
    <dbReference type="NCBI Taxonomy" id="3891"/>
    <lineage>
        <taxon>Eukaryota</taxon>
        <taxon>Viridiplantae</taxon>
        <taxon>Streptophyta</taxon>
        <taxon>Embryophyta</taxon>
        <taxon>Tracheophyta</taxon>
        <taxon>Spermatophyta</taxon>
        <taxon>Magnoliopsida</taxon>
        <taxon>eudicotyledons</taxon>
        <taxon>Gunneridae</taxon>
        <taxon>Pentapetalae</taxon>
        <taxon>rosids</taxon>
        <taxon>fabids</taxon>
        <taxon>Fabales</taxon>
        <taxon>Fabaceae</taxon>
        <taxon>Papilionoideae</taxon>
        <taxon>50 kb inversion clade</taxon>
        <taxon>NPAAA clade</taxon>
        <taxon>indigoferoid/millettioid clade</taxon>
        <taxon>Phaseoleae</taxon>
        <taxon>Psophocarpus</taxon>
    </lineage>
</organism>
<evidence type="ECO:0000313" key="2">
    <source>
        <dbReference type="EMBL" id="KAK7410424.1"/>
    </source>
</evidence>
<dbReference type="Proteomes" id="UP001386955">
    <property type="component" value="Unassembled WGS sequence"/>
</dbReference>
<feature type="transmembrane region" description="Helical" evidence="1">
    <location>
        <begin position="40"/>
        <end position="59"/>
    </location>
</feature>
<evidence type="ECO:0000313" key="3">
    <source>
        <dbReference type="Proteomes" id="UP001386955"/>
    </source>
</evidence>
<feature type="transmembrane region" description="Helical" evidence="1">
    <location>
        <begin position="12"/>
        <end position="34"/>
    </location>
</feature>
<gene>
    <name evidence="2" type="ORF">VNO78_01198</name>
</gene>
<name>A0AAN9T064_PSOTE</name>
<reference evidence="2 3" key="1">
    <citation type="submission" date="2024-01" db="EMBL/GenBank/DDBJ databases">
        <title>The genomes of 5 underutilized Papilionoideae crops provide insights into root nodulation and disease resistanc.</title>
        <authorList>
            <person name="Jiang F."/>
        </authorList>
    </citation>
    <scope>NUCLEOTIDE SEQUENCE [LARGE SCALE GENOMIC DNA]</scope>
    <source>
        <strain evidence="2">DUOXIRENSHENG_FW03</strain>
        <tissue evidence="2">Leaves</tissue>
    </source>
</reference>
<proteinExistence type="predicted"/>
<keyword evidence="3" id="KW-1185">Reference proteome</keyword>